<dbReference type="Proteomes" id="UP000051643">
    <property type="component" value="Unassembled WGS sequence"/>
</dbReference>
<gene>
    <name evidence="2" type="ORF">APR42_05520</name>
</gene>
<name>A0A0Q9Z5P3_9FLAO</name>
<protein>
    <recommendedName>
        <fullName evidence="1">DUF2779 domain-containing protein</fullName>
    </recommendedName>
</protein>
<dbReference type="InterPro" id="IPR021301">
    <property type="entry name" value="DUF2779"/>
</dbReference>
<sequence>MPSPRYLTKSRFKLALDCPTKLYYTRKEEYKNKSDSDSFLEALAQGGFQVEELARMDYPDGIAIIGDDYNYDLLAEKTRKLLEQENITIFEPAFLVDNLFVRVDILVKKGNNIKLIEVKAKSIRSVDHQSFIKSNGKLGGGWDLYLYDIAFQKYVIQCCYPEWDISSYLKLADKDAVTTVDGLHQCFKVISNSDLRTGIEKKEGLTKADLGNPILFDINVDEEIDLILNQNPVDDTRSFQETVEHFRVHYREDSKLFTEIGPHCKGCEFITENHSNGFKSGFHECWQEQLQISKERIDQPKVYDVWYNPAKQAIEEGRYFMDELTENDIDIRPAAGKLSRSERQWLQVEKHQEQDDSPYFDIDNLREELGSWKYPLNFIDFETTAVAIPFVAGMHPYEQLAFQFSHHTVYEDGTVEHFSEYLNTEIGAFPNFDFIRALKNSLSQNDGSIFRYHNHENTIVNVVYNQLLTSDEPDKQELLDFIETISHNTGKNAKIWCGDRDMIDLQKTVVNYYYDPVTGGSNSIKAILPAVLHSSEFLQKKYQQPIANLNLTSRNFTDDHVFLKFENGKPVSPYKALPSVFDGWDNEQLEKVSESLTEIKDGGAALFAYQKLQFKDVPRIERKAIRESLLRYCELDTLAMVMIYEYFREKCKKELNIPN</sequence>
<dbReference type="OrthoDB" id="9783873at2"/>
<dbReference type="EMBL" id="LKTP01000023">
    <property type="protein sequence ID" value="KRG28246.1"/>
    <property type="molecule type" value="Genomic_DNA"/>
</dbReference>
<evidence type="ECO:0000313" key="3">
    <source>
        <dbReference type="Proteomes" id="UP000051643"/>
    </source>
</evidence>
<dbReference type="STRING" id="270918.APR42_05520"/>
<dbReference type="Pfam" id="PF11074">
    <property type="entry name" value="DUF2779"/>
    <property type="match status" value="1"/>
</dbReference>
<evidence type="ECO:0000259" key="1">
    <source>
        <dbReference type="Pfam" id="PF11074"/>
    </source>
</evidence>
<feature type="domain" description="DUF2779" evidence="1">
    <location>
        <begin position="378"/>
        <end position="523"/>
    </location>
</feature>
<dbReference type="RefSeq" id="WP_057481918.1">
    <property type="nucleotide sequence ID" value="NZ_BMWR01000001.1"/>
</dbReference>
<comment type="caution">
    <text evidence="2">The sequence shown here is derived from an EMBL/GenBank/DDBJ whole genome shotgun (WGS) entry which is preliminary data.</text>
</comment>
<dbReference type="AlphaFoldDB" id="A0A0Q9Z5P3"/>
<evidence type="ECO:0000313" key="2">
    <source>
        <dbReference type="EMBL" id="KRG28246.1"/>
    </source>
</evidence>
<organism evidence="2 3">
    <name type="scientific">Salegentibacter mishustinae</name>
    <dbReference type="NCBI Taxonomy" id="270918"/>
    <lineage>
        <taxon>Bacteria</taxon>
        <taxon>Pseudomonadati</taxon>
        <taxon>Bacteroidota</taxon>
        <taxon>Flavobacteriia</taxon>
        <taxon>Flavobacteriales</taxon>
        <taxon>Flavobacteriaceae</taxon>
        <taxon>Salegentibacter</taxon>
    </lineage>
</organism>
<accession>A0A0Q9Z5P3</accession>
<proteinExistence type="predicted"/>
<keyword evidence="3" id="KW-1185">Reference proteome</keyword>
<reference evidence="2" key="1">
    <citation type="submission" date="2015-10" db="EMBL/GenBank/DDBJ databases">
        <title>Draft genome sequence of Salegentibacter mishustinae KCTC 12263.</title>
        <authorList>
            <person name="Lin W."/>
            <person name="Zheng Q."/>
        </authorList>
    </citation>
    <scope>NUCLEOTIDE SEQUENCE [LARGE SCALE GENOMIC DNA]</scope>
    <source>
        <strain evidence="2">KCTC 12263</strain>
    </source>
</reference>